<dbReference type="OrthoDB" id="323686at2759"/>
<dbReference type="SMART" id="SM00864">
    <property type="entry name" value="Tubulin"/>
    <property type="match status" value="1"/>
</dbReference>
<name>A0A078B634_STYLE</name>
<dbReference type="InParanoid" id="A0A078B634"/>
<dbReference type="InterPro" id="IPR008280">
    <property type="entry name" value="Tub_FtsZ_C"/>
</dbReference>
<protein>
    <submittedName>
        <fullName evidence="6">Tubulin alpha chain</fullName>
    </submittedName>
</protein>
<evidence type="ECO:0000259" key="5">
    <source>
        <dbReference type="SMART" id="SM00864"/>
    </source>
</evidence>
<evidence type="ECO:0000313" key="6">
    <source>
        <dbReference type="EMBL" id="CDW88772.1"/>
    </source>
</evidence>
<dbReference type="SUPFAM" id="SSF52490">
    <property type="entry name" value="Tubulin nucleotide-binding domain-like"/>
    <property type="match status" value="1"/>
</dbReference>
<feature type="domain" description="Tubulin/FtsZ GTPase" evidence="5">
    <location>
        <begin position="42"/>
        <end position="239"/>
    </location>
</feature>
<dbReference type="GO" id="GO:0005525">
    <property type="term" value="F:GTP binding"/>
    <property type="evidence" value="ECO:0007669"/>
    <property type="project" value="UniProtKB-KW"/>
</dbReference>
<dbReference type="Pfam" id="PF00091">
    <property type="entry name" value="Tubulin"/>
    <property type="match status" value="1"/>
</dbReference>
<dbReference type="SUPFAM" id="SSF55307">
    <property type="entry name" value="Tubulin C-terminal domain-like"/>
    <property type="match status" value="1"/>
</dbReference>
<dbReference type="AlphaFoldDB" id="A0A078B634"/>
<reference evidence="6 7" key="1">
    <citation type="submission" date="2014-06" db="EMBL/GenBank/DDBJ databases">
        <authorList>
            <person name="Swart Estienne"/>
        </authorList>
    </citation>
    <scope>NUCLEOTIDE SEQUENCE [LARGE SCALE GENOMIC DNA]</scope>
    <source>
        <strain evidence="6 7">130c</strain>
    </source>
</reference>
<dbReference type="Proteomes" id="UP000039865">
    <property type="component" value="Unassembled WGS sequence"/>
</dbReference>
<keyword evidence="3" id="KW-0547">Nucleotide-binding</keyword>
<dbReference type="GO" id="GO:0005874">
    <property type="term" value="C:microtubule"/>
    <property type="evidence" value="ECO:0007669"/>
    <property type="project" value="UniProtKB-KW"/>
</dbReference>
<keyword evidence="4" id="KW-0342">GTP-binding</keyword>
<dbReference type="InterPro" id="IPR023123">
    <property type="entry name" value="Tubulin_C"/>
</dbReference>
<evidence type="ECO:0000256" key="1">
    <source>
        <dbReference type="ARBA" id="ARBA00009636"/>
    </source>
</evidence>
<dbReference type="PRINTS" id="PR01161">
    <property type="entry name" value="TUBULIN"/>
</dbReference>
<proteinExistence type="inferred from homology"/>
<dbReference type="PANTHER" id="PTHR11588">
    <property type="entry name" value="TUBULIN"/>
    <property type="match status" value="1"/>
</dbReference>
<keyword evidence="2" id="KW-0493">Microtubule</keyword>
<evidence type="ECO:0000256" key="4">
    <source>
        <dbReference type="ARBA" id="ARBA00023134"/>
    </source>
</evidence>
<dbReference type="InterPro" id="IPR000217">
    <property type="entry name" value="Tubulin"/>
</dbReference>
<dbReference type="GO" id="GO:0007017">
    <property type="term" value="P:microtubule-based process"/>
    <property type="evidence" value="ECO:0007669"/>
    <property type="project" value="InterPro"/>
</dbReference>
<gene>
    <name evidence="6" type="primary">Contig18806.g19947</name>
    <name evidence="6" type="ORF">STYLEM_17896</name>
</gene>
<evidence type="ECO:0000256" key="2">
    <source>
        <dbReference type="ARBA" id="ARBA00022701"/>
    </source>
</evidence>
<evidence type="ECO:0000313" key="7">
    <source>
        <dbReference type="Proteomes" id="UP000039865"/>
    </source>
</evidence>
<dbReference type="InterPro" id="IPR003008">
    <property type="entry name" value="Tubulin_FtsZ_GTPase"/>
</dbReference>
<dbReference type="InterPro" id="IPR036525">
    <property type="entry name" value="Tubulin/FtsZ_GTPase_sf"/>
</dbReference>
<accession>A0A078B634</accession>
<sequence length="461" mass="53000">MREMLNIHIGQFGINLADQLWNQLYYEDIAASEQQFLPPVISSPLYSINDKNQFQANAILCDLDDEAIRKVQKNDVYSIFGEDSIVYNIEGSGGLSTRAKYNTCRDLEKQLRELIRHKTEKIDYYEGSIMYFSPCGGTGSGLTNVVKDSLYDTDNKAKNIAFQLFPSQNVADSIVEPYNFMFSSSLLLERIDLSIFVTNENASQILKLNRGIEMPKHEEVNRLYVEFLSNLTSSARYFGDTSSNRFSLDRLCQQQKPYPSIKSFSPSHYIQNEQQQLFNSTDYAQRQLINTNNFNLGYYQNSKDSEIEQRIIDISTFTRGSINKLSIIKEYNCLFQNVNSNIVPKLADQKSFSYYFSSQRAPKYYRDVSSDLQEDTHSSTSYLPSQEKFNFSTLSTSSNVITVLQGIADKFDKLYEKKAFIHYFVGEGMESGEASETRELLQQMISDYEEVSKLEQIDIDN</sequence>
<organism evidence="6 7">
    <name type="scientific">Stylonychia lemnae</name>
    <name type="common">Ciliate</name>
    <dbReference type="NCBI Taxonomy" id="5949"/>
    <lineage>
        <taxon>Eukaryota</taxon>
        <taxon>Sar</taxon>
        <taxon>Alveolata</taxon>
        <taxon>Ciliophora</taxon>
        <taxon>Intramacronucleata</taxon>
        <taxon>Spirotrichea</taxon>
        <taxon>Stichotrichia</taxon>
        <taxon>Sporadotrichida</taxon>
        <taxon>Oxytrichidae</taxon>
        <taxon>Stylonychinae</taxon>
        <taxon>Stylonychia</taxon>
    </lineage>
</organism>
<keyword evidence="7" id="KW-1185">Reference proteome</keyword>
<dbReference type="EMBL" id="CCKQ01016886">
    <property type="protein sequence ID" value="CDW88772.1"/>
    <property type="molecule type" value="Genomic_DNA"/>
</dbReference>
<comment type="similarity">
    <text evidence="1">Belongs to the tubulin family.</text>
</comment>
<evidence type="ECO:0000256" key="3">
    <source>
        <dbReference type="ARBA" id="ARBA00022741"/>
    </source>
</evidence>
<dbReference type="Gene3D" id="1.10.287.600">
    <property type="entry name" value="Helix hairpin bin"/>
    <property type="match status" value="1"/>
</dbReference>
<dbReference type="Gene3D" id="3.40.50.1440">
    <property type="entry name" value="Tubulin/FtsZ, GTPase domain"/>
    <property type="match status" value="1"/>
</dbReference>